<protein>
    <submittedName>
        <fullName evidence="2 3">Uncharacterized protein</fullName>
    </submittedName>
</protein>
<dbReference type="EMBL" id="KE524705">
    <property type="protein sequence ID" value="KFB36058.1"/>
    <property type="molecule type" value="Genomic_DNA"/>
</dbReference>
<feature type="compositionally biased region" description="Basic residues" evidence="1">
    <location>
        <begin position="65"/>
        <end position="75"/>
    </location>
</feature>
<organism evidence="2">
    <name type="scientific">Anopheles sinensis</name>
    <name type="common">Mosquito</name>
    <dbReference type="NCBI Taxonomy" id="74873"/>
    <lineage>
        <taxon>Eukaryota</taxon>
        <taxon>Metazoa</taxon>
        <taxon>Ecdysozoa</taxon>
        <taxon>Arthropoda</taxon>
        <taxon>Hexapoda</taxon>
        <taxon>Insecta</taxon>
        <taxon>Pterygota</taxon>
        <taxon>Neoptera</taxon>
        <taxon>Endopterygota</taxon>
        <taxon>Diptera</taxon>
        <taxon>Nematocera</taxon>
        <taxon>Culicoidea</taxon>
        <taxon>Culicidae</taxon>
        <taxon>Anophelinae</taxon>
        <taxon>Anopheles</taxon>
    </lineage>
</organism>
<dbReference type="VEuPathDB" id="VectorBase:ASIC003087"/>
<reference evidence="2 4" key="1">
    <citation type="journal article" date="2014" name="BMC Genomics">
        <title>Genome sequence of Anopheles sinensis provides insight into genetics basis of mosquito competence for malaria parasites.</title>
        <authorList>
            <person name="Zhou D."/>
            <person name="Zhang D."/>
            <person name="Ding G."/>
            <person name="Shi L."/>
            <person name="Hou Q."/>
            <person name="Ye Y."/>
            <person name="Xu Y."/>
            <person name="Zhou H."/>
            <person name="Xiong C."/>
            <person name="Li S."/>
            <person name="Yu J."/>
            <person name="Hong S."/>
            <person name="Yu X."/>
            <person name="Zou P."/>
            <person name="Chen C."/>
            <person name="Chang X."/>
            <person name="Wang W."/>
            <person name="Lv Y."/>
            <person name="Sun Y."/>
            <person name="Ma L."/>
            <person name="Shen B."/>
            <person name="Zhu C."/>
        </authorList>
    </citation>
    <scope>NUCLEOTIDE SEQUENCE [LARGE SCALE GENOMIC DNA]</scope>
</reference>
<accession>A0A084VDL4</accession>
<sequence length="85" mass="9432">MMSNARSSIPCSLYFLEPDRSRSTDSTITMLTRANDDHDEVASGPKNGAIYLRFRAALSVGPKRRTPAAAARKRYQVTTDPLTEQ</sequence>
<reference evidence="3" key="2">
    <citation type="submission" date="2020-05" db="UniProtKB">
        <authorList>
            <consortium name="EnsemblMetazoa"/>
        </authorList>
    </citation>
    <scope>IDENTIFICATION</scope>
</reference>
<evidence type="ECO:0000313" key="2">
    <source>
        <dbReference type="EMBL" id="KFB36058.1"/>
    </source>
</evidence>
<dbReference type="Proteomes" id="UP000030765">
    <property type="component" value="Unassembled WGS sequence"/>
</dbReference>
<evidence type="ECO:0000256" key="1">
    <source>
        <dbReference type="SAM" id="MobiDB-lite"/>
    </source>
</evidence>
<feature type="region of interest" description="Disordered" evidence="1">
    <location>
        <begin position="65"/>
        <end position="85"/>
    </location>
</feature>
<dbReference type="EnsemblMetazoa" id="ASIC003087-RA">
    <property type="protein sequence ID" value="ASIC003087-PA"/>
    <property type="gene ID" value="ASIC003087"/>
</dbReference>
<proteinExistence type="predicted"/>
<evidence type="ECO:0000313" key="4">
    <source>
        <dbReference type="Proteomes" id="UP000030765"/>
    </source>
</evidence>
<evidence type="ECO:0000313" key="3">
    <source>
        <dbReference type="EnsemblMetazoa" id="ASIC003087-PA"/>
    </source>
</evidence>
<gene>
    <name evidence="2" type="ORF">ZHAS_00003087</name>
</gene>
<keyword evidence="4" id="KW-1185">Reference proteome</keyword>
<dbReference type="AlphaFoldDB" id="A0A084VDL4"/>
<dbReference type="EMBL" id="ATLV01011628">
    <property type="status" value="NOT_ANNOTATED_CDS"/>
    <property type="molecule type" value="Genomic_DNA"/>
</dbReference>
<feature type="compositionally biased region" description="Polar residues" evidence="1">
    <location>
        <begin position="76"/>
        <end position="85"/>
    </location>
</feature>
<name>A0A084VDL4_ANOSI</name>